<dbReference type="InterPro" id="IPR011032">
    <property type="entry name" value="GroES-like_sf"/>
</dbReference>
<keyword evidence="3" id="KW-1185">Reference proteome</keyword>
<dbReference type="InterPro" id="IPR013154">
    <property type="entry name" value="ADH-like_N"/>
</dbReference>
<dbReference type="GO" id="GO:0016651">
    <property type="term" value="F:oxidoreductase activity, acting on NAD(P)H"/>
    <property type="evidence" value="ECO:0007669"/>
    <property type="project" value="InterPro"/>
</dbReference>
<dbReference type="AlphaFoldDB" id="A0A9W8JZ54"/>
<dbReference type="Pfam" id="PF00107">
    <property type="entry name" value="ADH_zinc_N"/>
    <property type="match status" value="1"/>
</dbReference>
<evidence type="ECO:0000313" key="2">
    <source>
        <dbReference type="EMBL" id="KAJ3507212.1"/>
    </source>
</evidence>
<dbReference type="OrthoDB" id="3233595at2759"/>
<dbReference type="SUPFAM" id="SSF50129">
    <property type="entry name" value="GroES-like"/>
    <property type="match status" value="1"/>
</dbReference>
<dbReference type="SUPFAM" id="SSF51735">
    <property type="entry name" value="NAD(P)-binding Rossmann-fold domains"/>
    <property type="match status" value="1"/>
</dbReference>
<dbReference type="Pfam" id="PF08240">
    <property type="entry name" value="ADH_N"/>
    <property type="match status" value="1"/>
</dbReference>
<gene>
    <name evidence="2" type="ORF">NLJ89_g6436</name>
</gene>
<evidence type="ECO:0000259" key="1">
    <source>
        <dbReference type="SMART" id="SM00829"/>
    </source>
</evidence>
<feature type="domain" description="Enoyl reductase (ER)" evidence="1">
    <location>
        <begin position="20"/>
        <end position="224"/>
    </location>
</feature>
<dbReference type="Gene3D" id="3.40.50.720">
    <property type="entry name" value="NAD(P)-binding Rossmann-like Domain"/>
    <property type="match status" value="1"/>
</dbReference>
<dbReference type="InterPro" id="IPR036291">
    <property type="entry name" value="NAD(P)-bd_dom_sf"/>
</dbReference>
<dbReference type="PANTHER" id="PTHR45348">
    <property type="entry name" value="HYPOTHETICAL OXIDOREDUCTASE (EUROFUNG)"/>
    <property type="match status" value="1"/>
</dbReference>
<dbReference type="InterPro" id="IPR047122">
    <property type="entry name" value="Trans-enoyl_RdTase-like"/>
</dbReference>
<dbReference type="InterPro" id="IPR020843">
    <property type="entry name" value="ER"/>
</dbReference>
<reference evidence="2" key="1">
    <citation type="submission" date="2022-07" db="EMBL/GenBank/DDBJ databases">
        <title>Genome Sequence of Agrocybe chaxingu.</title>
        <authorList>
            <person name="Buettner E."/>
        </authorList>
    </citation>
    <scope>NUCLEOTIDE SEQUENCE</scope>
    <source>
        <strain evidence="2">MP-N11</strain>
    </source>
</reference>
<dbReference type="Proteomes" id="UP001148786">
    <property type="component" value="Unassembled WGS sequence"/>
</dbReference>
<name>A0A9W8JZ54_9AGAR</name>
<dbReference type="SMART" id="SM00829">
    <property type="entry name" value="PKS_ER"/>
    <property type="match status" value="1"/>
</dbReference>
<dbReference type="InterPro" id="IPR013149">
    <property type="entry name" value="ADH-like_C"/>
</dbReference>
<protein>
    <recommendedName>
        <fullName evidence="1">Enoyl reductase (ER) domain-containing protein</fullName>
    </recommendedName>
</protein>
<proteinExistence type="predicted"/>
<comment type="caution">
    <text evidence="2">The sequence shown here is derived from an EMBL/GenBank/DDBJ whole genome shotgun (WGS) entry which is preliminary data.</text>
</comment>
<accession>A0A9W8JZ54</accession>
<dbReference type="Gene3D" id="3.90.180.10">
    <property type="entry name" value="Medium-chain alcohol dehydrogenases, catalytic domain"/>
    <property type="match status" value="1"/>
</dbReference>
<sequence>MPETQKALLLEKKFGYFVVGDTEKYKPGPGEILIKVHSVALNPAHWKIQKSGLSIEEYPAILGIDIAGEVVELGTGVTEHKLGDRVFCQSQWEKNREGFQQYVVSLAVTAAKIPPNISYDEAATDFTAQVSGQLTIQLAHLSGFSLIITTTSLKHTDFLKSLGATRALDRHLPLDALRVEVDKATGGKPVNIVYDAVVLDATQKLGLELLTSVWNARDYYPSRT</sequence>
<dbReference type="PANTHER" id="PTHR45348:SF2">
    <property type="entry name" value="ZINC-TYPE ALCOHOL DEHYDROGENASE-LIKE PROTEIN C2E1P3.01"/>
    <property type="match status" value="1"/>
</dbReference>
<evidence type="ECO:0000313" key="3">
    <source>
        <dbReference type="Proteomes" id="UP001148786"/>
    </source>
</evidence>
<dbReference type="EMBL" id="JANKHO010000683">
    <property type="protein sequence ID" value="KAJ3507212.1"/>
    <property type="molecule type" value="Genomic_DNA"/>
</dbReference>
<organism evidence="2 3">
    <name type="scientific">Agrocybe chaxingu</name>
    <dbReference type="NCBI Taxonomy" id="84603"/>
    <lineage>
        <taxon>Eukaryota</taxon>
        <taxon>Fungi</taxon>
        <taxon>Dikarya</taxon>
        <taxon>Basidiomycota</taxon>
        <taxon>Agaricomycotina</taxon>
        <taxon>Agaricomycetes</taxon>
        <taxon>Agaricomycetidae</taxon>
        <taxon>Agaricales</taxon>
        <taxon>Agaricineae</taxon>
        <taxon>Strophariaceae</taxon>
        <taxon>Agrocybe</taxon>
    </lineage>
</organism>